<protein>
    <submittedName>
        <fullName evidence="2">Helix-hairpin-helix domain-containing protein</fullName>
    </submittedName>
</protein>
<dbReference type="EMBL" id="QREV01000024">
    <property type="protein sequence ID" value="RDU49055.1"/>
    <property type="molecule type" value="Genomic_DNA"/>
</dbReference>
<proteinExistence type="predicted"/>
<dbReference type="SUPFAM" id="SSF47781">
    <property type="entry name" value="RuvA domain 2-like"/>
    <property type="match status" value="1"/>
</dbReference>
<accession>A0A3D8HDK0</accession>
<dbReference type="RefSeq" id="WP_115499750.1">
    <property type="nucleotide sequence ID" value="NZ_JACRTI010000024.1"/>
</dbReference>
<dbReference type="AlphaFoldDB" id="A0A3D8HDK0"/>
<name>A0A3D8HDK0_9BACT</name>
<dbReference type="InterPro" id="IPR010994">
    <property type="entry name" value="RuvA_2-like"/>
</dbReference>
<sequence>MKRMFINLLVFLFISSYQLKSQTLYSVDKWMEYIEEMASETEDEARIETLYTDLSYLAEHPFELNTVTEEQLRRLPFLSDLQIQKLLEYRSHYGKMVTLYELKNVESFDYETISLLIPFVHIGEIMVDKRPITVKNLLKYSSDDLQIRYDRCFQQKKGYGSYPDSVLQQYPNRKYLGESFYHSFRYSYAFDERVQFGAVAEKDAGEPFWNEYHKGYDYYSVHLFLKEMNKWLKSLAIGDYKVSFGQGLVISNDFSPSRNAFVSQAERRTNGFRRHFSTNENDFFRGAAATVNWNKFDISLFYSYRKLDAGVDSNIVRSFKTDGLHRLVRDREKMHTVSMQTYGGNIRYATPDLCIGLTALSYSFGDYSVQPEAKPYNLFYFRGNRNLNVSVDYLLKNRLIKFYGETALSRNGAIASLNALQLTPASYFSFLLLYRYYDKRYQAFFGSAFSQGSTIQNEQGLYMGIQWTPFRHWKLSAYADVFRFPWLKYGMDAPSTGKEYMLQADYTPNRSLSTYIRYKYKEKEQDMFPYHQQRLRLQALYAVSSFVSLRTSVDGVLYTEVEGKSRGWMVAQSIGWKPVDTPVQADFYVAGFHTDDYQSRISSYEKNILYAFNIPSFYGRGVRLAVSFRWNIMKRLSLSTKFGYTYYADRDVIGTDLEEIEGHTKADVYTLLRWKF</sequence>
<evidence type="ECO:0000313" key="2">
    <source>
        <dbReference type="EMBL" id="RDU49055.1"/>
    </source>
</evidence>
<comment type="caution">
    <text evidence="2">The sequence shown here is derived from an EMBL/GenBank/DDBJ whole genome shotgun (WGS) entry which is preliminary data.</text>
</comment>
<dbReference type="EMBL" id="JACRTI010000024">
    <property type="protein sequence ID" value="MBC8602244.1"/>
    <property type="molecule type" value="Genomic_DNA"/>
</dbReference>
<evidence type="ECO:0000313" key="4">
    <source>
        <dbReference type="Proteomes" id="UP000629596"/>
    </source>
</evidence>
<evidence type="ECO:0000313" key="1">
    <source>
        <dbReference type="EMBL" id="MBC8602244.1"/>
    </source>
</evidence>
<reference evidence="1 4" key="2">
    <citation type="submission" date="2020-08" db="EMBL/GenBank/DDBJ databases">
        <title>Genome public.</title>
        <authorList>
            <person name="Liu C."/>
            <person name="Sun Q."/>
        </authorList>
    </citation>
    <scope>NUCLEOTIDE SEQUENCE [LARGE SCALE GENOMIC DNA]</scope>
    <source>
        <strain evidence="1 4">426_9</strain>
    </source>
</reference>
<dbReference type="Proteomes" id="UP000629596">
    <property type="component" value="Unassembled WGS sequence"/>
</dbReference>
<gene>
    <name evidence="2" type="ORF">DWU89_11290</name>
    <name evidence="1" type="ORF">H8784_11015</name>
</gene>
<reference evidence="2 3" key="1">
    <citation type="submission" date="2018-07" db="EMBL/GenBank/DDBJ databases">
        <title>Parabacteroides acidifaciens nov. sp., isolated from human feces.</title>
        <authorList>
            <person name="Wang Y.J."/>
        </authorList>
    </citation>
    <scope>NUCLEOTIDE SEQUENCE [LARGE SCALE GENOMIC DNA]</scope>
    <source>
        <strain evidence="2 3">426-9</strain>
    </source>
</reference>
<organism evidence="2 3">
    <name type="scientific">Parabacteroides acidifaciens</name>
    <dbReference type="NCBI Taxonomy" id="2290935"/>
    <lineage>
        <taxon>Bacteria</taxon>
        <taxon>Pseudomonadati</taxon>
        <taxon>Bacteroidota</taxon>
        <taxon>Bacteroidia</taxon>
        <taxon>Bacteroidales</taxon>
        <taxon>Tannerellaceae</taxon>
        <taxon>Parabacteroides</taxon>
    </lineage>
</organism>
<dbReference type="Proteomes" id="UP000256321">
    <property type="component" value="Unassembled WGS sequence"/>
</dbReference>
<evidence type="ECO:0000313" key="3">
    <source>
        <dbReference type="Proteomes" id="UP000256321"/>
    </source>
</evidence>
<keyword evidence="4" id="KW-1185">Reference proteome</keyword>